<dbReference type="SUPFAM" id="SSF47576">
    <property type="entry name" value="Calponin-homology domain, CH-domain"/>
    <property type="match status" value="1"/>
</dbReference>
<evidence type="ECO:0000256" key="1">
    <source>
        <dbReference type="ARBA" id="ARBA00022658"/>
    </source>
</evidence>
<dbReference type="PANTHER" id="PTHR45834:SF3">
    <property type="entry name" value="RHO GUANINE NUCLEOTIDE EXCHANGE FACTOR 3, ISOFORM L"/>
    <property type="match status" value="1"/>
</dbReference>
<evidence type="ECO:0000259" key="4">
    <source>
        <dbReference type="PROSITE" id="PS50010"/>
    </source>
</evidence>
<feature type="region of interest" description="Disordered" evidence="2">
    <location>
        <begin position="193"/>
        <end position="227"/>
    </location>
</feature>
<dbReference type="InterPro" id="IPR001331">
    <property type="entry name" value="GDS_CDC24_CS"/>
</dbReference>
<dbReference type="InterPro" id="IPR055251">
    <property type="entry name" value="SOS1_NGEF_PH"/>
</dbReference>
<feature type="domain" description="WW" evidence="5">
    <location>
        <begin position="873"/>
        <end position="902"/>
    </location>
</feature>
<dbReference type="SMART" id="SM00233">
    <property type="entry name" value="PH"/>
    <property type="match status" value="1"/>
</dbReference>
<dbReference type="GO" id="GO:0005829">
    <property type="term" value="C:cytosol"/>
    <property type="evidence" value="ECO:0007669"/>
    <property type="project" value="TreeGrafter"/>
</dbReference>
<dbReference type="Gene3D" id="1.20.900.10">
    <property type="entry name" value="Dbl homology (DH) domain"/>
    <property type="match status" value="1"/>
</dbReference>
<dbReference type="PROSITE" id="PS01159">
    <property type="entry name" value="WW_DOMAIN_1"/>
    <property type="match status" value="1"/>
</dbReference>
<feature type="domain" description="WW" evidence="5">
    <location>
        <begin position="799"/>
        <end position="826"/>
    </location>
</feature>
<dbReference type="InterPro" id="IPR036020">
    <property type="entry name" value="WW_dom_sf"/>
</dbReference>
<feature type="domain" description="PH" evidence="3">
    <location>
        <begin position="631"/>
        <end position="748"/>
    </location>
</feature>
<evidence type="ECO:0008006" key="9">
    <source>
        <dbReference type="Google" id="ProtNLM"/>
    </source>
</evidence>
<dbReference type="Pfam" id="PF00621">
    <property type="entry name" value="RhoGEF"/>
    <property type="match status" value="1"/>
</dbReference>
<dbReference type="GO" id="GO:0005085">
    <property type="term" value="F:guanyl-nucleotide exchange factor activity"/>
    <property type="evidence" value="ECO:0007669"/>
    <property type="project" value="UniProtKB-KW"/>
</dbReference>
<dbReference type="GO" id="GO:0035556">
    <property type="term" value="P:intracellular signal transduction"/>
    <property type="evidence" value="ECO:0007669"/>
    <property type="project" value="InterPro"/>
</dbReference>
<dbReference type="InterPro" id="IPR053086">
    <property type="entry name" value="RhoGEF_domain"/>
</dbReference>
<organism evidence="7 8">
    <name type="scientific">Anaeromyces robustus</name>
    <dbReference type="NCBI Taxonomy" id="1754192"/>
    <lineage>
        <taxon>Eukaryota</taxon>
        <taxon>Fungi</taxon>
        <taxon>Fungi incertae sedis</taxon>
        <taxon>Chytridiomycota</taxon>
        <taxon>Chytridiomycota incertae sedis</taxon>
        <taxon>Neocallimastigomycetes</taxon>
        <taxon>Neocallimastigales</taxon>
        <taxon>Neocallimastigaceae</taxon>
        <taxon>Anaeromyces</taxon>
    </lineage>
</organism>
<evidence type="ECO:0000256" key="2">
    <source>
        <dbReference type="SAM" id="MobiDB-lite"/>
    </source>
</evidence>
<dbReference type="PROSITE" id="PS50021">
    <property type="entry name" value="CH"/>
    <property type="match status" value="1"/>
</dbReference>
<sequence length="929" mass="105870">MDVPKDDNLVDKFKSKSDNILTKKKAIVTWIQNVLAKNNISNELTANTENFLEQFHNGVILCNIMNIINPNSVPKMKTEEGVFASIENLNSFVNACKEYGLTNLSDFNPYNFIMESKNSEDKFIDIIKELCLKSSSKGFSLPEFDLNKFKEDMENEKKDTQDSSKVKRLSKNYMNMGSSVNSFRDFSSTGLNHSPSNGHFKEPSGMSLNSLKGSHIPENSLPAPTSGDAPSDFYSKIASKIDLIESNQSKIYFMISEINKKMDKIEVLNNVQNKHIEKLASNTLNGLDIMNQQIEAIQNKLDRSTLPGRGNSISQVNTSGLQTSSSTSCITAPVEYRKQSIFSTATLKGNQSLPSLQSKLKFGHKTHDSNSSPKSTLNQAPNPTPLATSESFSSVPQLQYSTLPENIIQMNLSRQENMRLSVIYELFATESDYVRDLNVIINCLMDSISKSQLLSEKEFDGLFSNVKDLIVVNQEFNDNLTALKESDPLIPEIGNEFLKIAEKLKVYKEYCSNYPLALSLLRELSQKPDIKNLLTKLATENTECRGLSLESFLIKPVQRICKYPLMIRELIKYTSKDSKDYPVLENSLTVIENVIAYVNEGTKALEEKERLTALQARIESGDIQLKLADKHMIKEGNIQRIINSKPKDRHMFLFNDCILICKDWTSSYKYKYQLEEYLTIDSVILKNDVTEKLPKGHTNVFQLIQKDTRSKAEKLQGGNNLNQQPITLSVITEDQKKEWTQSIWDAVTESKKAVREANIDIDDDIDIDKDIDQEIKKTITIKRKREEFPAVVEINGVKWKKAVAATGQNYYFNTVTFNSIWKLPNDYYIIDSETGEKYHYNSNDIEDDEDEDDSDDDNEEDEYYNSENVEGYPDWKMVKMENSITYYFNKNTHETQWEHPGSKPNANKPTDKKTVQQLHNILINVSPTQ</sequence>
<dbReference type="SUPFAM" id="SSF48065">
    <property type="entry name" value="DBL homology domain (DH-domain)"/>
    <property type="match status" value="1"/>
</dbReference>
<dbReference type="Pfam" id="PF22697">
    <property type="entry name" value="SOS1_NGEF_PH"/>
    <property type="match status" value="1"/>
</dbReference>
<dbReference type="Pfam" id="PF00397">
    <property type="entry name" value="WW"/>
    <property type="match status" value="1"/>
</dbReference>
<feature type="domain" description="Calponin-homology (CH)" evidence="6">
    <location>
        <begin position="21"/>
        <end position="132"/>
    </location>
</feature>
<dbReference type="SUPFAM" id="SSF50729">
    <property type="entry name" value="PH domain-like"/>
    <property type="match status" value="1"/>
</dbReference>
<gene>
    <name evidence="7" type="ORF">BCR32DRAFT_296211</name>
</gene>
<dbReference type="CDD" id="cd00014">
    <property type="entry name" value="CH_SF"/>
    <property type="match status" value="1"/>
</dbReference>
<dbReference type="InterPro" id="IPR011993">
    <property type="entry name" value="PH-like_dom_sf"/>
</dbReference>
<dbReference type="InterPro" id="IPR036872">
    <property type="entry name" value="CH_dom_sf"/>
</dbReference>
<evidence type="ECO:0000313" key="7">
    <source>
        <dbReference type="EMBL" id="ORX76494.1"/>
    </source>
</evidence>
<dbReference type="CDD" id="cd00160">
    <property type="entry name" value="RhoGEF"/>
    <property type="match status" value="1"/>
</dbReference>
<dbReference type="STRING" id="1754192.A0A1Y1WTM5"/>
<dbReference type="PROSITE" id="PS50003">
    <property type="entry name" value="PH_DOMAIN"/>
    <property type="match status" value="1"/>
</dbReference>
<dbReference type="InterPro" id="IPR035899">
    <property type="entry name" value="DBL_dom_sf"/>
</dbReference>
<dbReference type="InterPro" id="IPR000219">
    <property type="entry name" value="DH_dom"/>
</dbReference>
<dbReference type="Gene3D" id="2.20.70.10">
    <property type="match status" value="2"/>
</dbReference>
<evidence type="ECO:0000259" key="6">
    <source>
        <dbReference type="PROSITE" id="PS50021"/>
    </source>
</evidence>
<dbReference type="Proteomes" id="UP000193944">
    <property type="component" value="Unassembled WGS sequence"/>
</dbReference>
<feature type="compositionally biased region" description="Acidic residues" evidence="2">
    <location>
        <begin position="844"/>
        <end position="864"/>
    </location>
</feature>
<feature type="domain" description="DH" evidence="4">
    <location>
        <begin position="418"/>
        <end position="601"/>
    </location>
</feature>
<dbReference type="OrthoDB" id="1716625at2759"/>
<feature type="compositionally biased region" description="Polar residues" evidence="2">
    <location>
        <begin position="369"/>
        <end position="393"/>
    </location>
</feature>
<dbReference type="SMART" id="SM00325">
    <property type="entry name" value="RhoGEF"/>
    <property type="match status" value="1"/>
</dbReference>
<keyword evidence="1" id="KW-0344">Guanine-nucleotide releasing factor</keyword>
<dbReference type="EMBL" id="MCFG01000295">
    <property type="protein sequence ID" value="ORX76494.1"/>
    <property type="molecule type" value="Genomic_DNA"/>
</dbReference>
<feature type="region of interest" description="Disordered" evidence="2">
    <location>
        <begin position="839"/>
        <end position="868"/>
    </location>
</feature>
<protein>
    <recommendedName>
        <fullName evidence="9">RhoGEF-domain-containing protein</fullName>
    </recommendedName>
</protein>
<evidence type="ECO:0000259" key="3">
    <source>
        <dbReference type="PROSITE" id="PS50003"/>
    </source>
</evidence>
<dbReference type="AlphaFoldDB" id="A0A1Y1WTM5"/>
<keyword evidence="8" id="KW-1185">Reference proteome</keyword>
<dbReference type="SMART" id="SM00033">
    <property type="entry name" value="CH"/>
    <property type="match status" value="1"/>
</dbReference>
<dbReference type="InterPro" id="IPR001715">
    <property type="entry name" value="CH_dom"/>
</dbReference>
<feature type="region of interest" description="Disordered" evidence="2">
    <location>
        <begin position="362"/>
        <end position="393"/>
    </location>
</feature>
<comment type="caution">
    <text evidence="7">The sequence shown here is derived from an EMBL/GenBank/DDBJ whole genome shotgun (WGS) entry which is preliminary data.</text>
</comment>
<reference evidence="7 8" key="2">
    <citation type="submission" date="2016-08" db="EMBL/GenBank/DDBJ databases">
        <title>Pervasive Adenine N6-methylation of Active Genes in Fungi.</title>
        <authorList>
            <consortium name="DOE Joint Genome Institute"/>
            <person name="Mondo S.J."/>
            <person name="Dannebaum R.O."/>
            <person name="Kuo R.C."/>
            <person name="Labutti K."/>
            <person name="Haridas S."/>
            <person name="Kuo A."/>
            <person name="Salamov A."/>
            <person name="Ahrendt S.R."/>
            <person name="Lipzen A."/>
            <person name="Sullivan W."/>
            <person name="Andreopoulos W.B."/>
            <person name="Clum A."/>
            <person name="Lindquist E."/>
            <person name="Daum C."/>
            <person name="Ramamoorthy G.K."/>
            <person name="Gryganskyi A."/>
            <person name="Culley D."/>
            <person name="Magnuson J.K."/>
            <person name="James T.Y."/>
            <person name="O'Malley M.A."/>
            <person name="Stajich J.E."/>
            <person name="Spatafora J.W."/>
            <person name="Visel A."/>
            <person name="Grigoriev I.V."/>
        </authorList>
    </citation>
    <scope>NUCLEOTIDE SEQUENCE [LARGE SCALE GENOMIC DNA]</scope>
    <source>
        <strain evidence="7 8">S4</strain>
    </source>
</reference>
<proteinExistence type="predicted"/>
<dbReference type="InterPro" id="IPR001202">
    <property type="entry name" value="WW_dom"/>
</dbReference>
<reference evidence="7 8" key="1">
    <citation type="submission" date="2016-08" db="EMBL/GenBank/DDBJ databases">
        <title>A Parts List for Fungal Cellulosomes Revealed by Comparative Genomics.</title>
        <authorList>
            <consortium name="DOE Joint Genome Institute"/>
            <person name="Haitjema C.H."/>
            <person name="Gilmore S.P."/>
            <person name="Henske J.K."/>
            <person name="Solomon K.V."/>
            <person name="De Groot R."/>
            <person name="Kuo A."/>
            <person name="Mondo S.J."/>
            <person name="Salamov A.A."/>
            <person name="Labutti K."/>
            <person name="Zhao Z."/>
            <person name="Chiniquy J."/>
            <person name="Barry K."/>
            <person name="Brewer H.M."/>
            <person name="Purvine S.O."/>
            <person name="Wright A.T."/>
            <person name="Boxma B."/>
            <person name="Van Alen T."/>
            <person name="Hackstein J.H."/>
            <person name="Baker S.E."/>
            <person name="Grigoriev I.V."/>
            <person name="O'Malley M.A."/>
        </authorList>
    </citation>
    <scope>NUCLEOTIDE SEQUENCE [LARGE SCALE GENOMIC DNA]</scope>
    <source>
        <strain evidence="7 8">S4</strain>
    </source>
</reference>
<dbReference type="PROSITE" id="PS50010">
    <property type="entry name" value="DH_2"/>
    <property type="match status" value="1"/>
</dbReference>
<dbReference type="PANTHER" id="PTHR45834">
    <property type="entry name" value="RHO GUANINE NUCLEOTIDE EXCHANGE FACTOR 9-RELATED"/>
    <property type="match status" value="1"/>
</dbReference>
<dbReference type="Gene3D" id="2.30.29.30">
    <property type="entry name" value="Pleckstrin-homology domain (PH domain)/Phosphotyrosine-binding domain (PTB)"/>
    <property type="match status" value="1"/>
</dbReference>
<evidence type="ECO:0000259" key="5">
    <source>
        <dbReference type="PROSITE" id="PS50020"/>
    </source>
</evidence>
<dbReference type="Pfam" id="PF00307">
    <property type="entry name" value="CH"/>
    <property type="match status" value="1"/>
</dbReference>
<name>A0A1Y1WTM5_9FUNG</name>
<evidence type="ECO:0000313" key="8">
    <source>
        <dbReference type="Proteomes" id="UP000193944"/>
    </source>
</evidence>
<dbReference type="SMART" id="SM00456">
    <property type="entry name" value="WW"/>
    <property type="match status" value="2"/>
</dbReference>
<dbReference type="SUPFAM" id="SSF51045">
    <property type="entry name" value="WW domain"/>
    <property type="match status" value="2"/>
</dbReference>
<accession>A0A1Y1WTM5</accession>
<dbReference type="PROSITE" id="PS00741">
    <property type="entry name" value="DH_1"/>
    <property type="match status" value="1"/>
</dbReference>
<dbReference type="InterPro" id="IPR001849">
    <property type="entry name" value="PH_domain"/>
</dbReference>
<dbReference type="PROSITE" id="PS50020">
    <property type="entry name" value="WW_DOMAIN_2"/>
    <property type="match status" value="2"/>
</dbReference>
<dbReference type="Gene3D" id="1.10.418.10">
    <property type="entry name" value="Calponin-like domain"/>
    <property type="match status" value="1"/>
</dbReference>
<dbReference type="CDD" id="cd00201">
    <property type="entry name" value="WW"/>
    <property type="match status" value="1"/>
</dbReference>